<evidence type="ECO:0000259" key="7">
    <source>
        <dbReference type="PROSITE" id="PS50041"/>
    </source>
</evidence>
<evidence type="ECO:0000256" key="5">
    <source>
        <dbReference type="SAM" id="Coils"/>
    </source>
</evidence>
<evidence type="ECO:0000256" key="1">
    <source>
        <dbReference type="ARBA" id="ARBA00004167"/>
    </source>
</evidence>
<dbReference type="InParanoid" id="A0A6I8P8M1"/>
<feature type="transmembrane region" description="Helical" evidence="6">
    <location>
        <begin position="59"/>
        <end position="81"/>
    </location>
</feature>
<evidence type="ECO:0000256" key="3">
    <source>
        <dbReference type="ARBA" id="ARBA00023157"/>
    </source>
</evidence>
<dbReference type="SUPFAM" id="SSF56436">
    <property type="entry name" value="C-type lectin-like"/>
    <property type="match status" value="1"/>
</dbReference>
<dbReference type="InterPro" id="IPR016187">
    <property type="entry name" value="CTDL_fold"/>
</dbReference>
<evidence type="ECO:0000313" key="9">
    <source>
        <dbReference type="Proteomes" id="UP000002279"/>
    </source>
</evidence>
<dbReference type="GO" id="GO:0030246">
    <property type="term" value="F:carbohydrate binding"/>
    <property type="evidence" value="ECO:0007669"/>
    <property type="project" value="UniProtKB-KW"/>
</dbReference>
<dbReference type="PANTHER" id="PTHR46490:SF2">
    <property type="entry name" value="C-TYPE LECTIN DOMAIN FAMILY 1 MEMBER B"/>
    <property type="match status" value="1"/>
</dbReference>
<dbReference type="InterPro" id="IPR033992">
    <property type="entry name" value="NKR-like_CTLD"/>
</dbReference>
<dbReference type="Pfam" id="PF00059">
    <property type="entry name" value="Lectin_C"/>
    <property type="match status" value="1"/>
</dbReference>
<dbReference type="GO" id="GO:0030220">
    <property type="term" value="P:platelet formation"/>
    <property type="evidence" value="ECO:0000318"/>
    <property type="project" value="GO_Central"/>
</dbReference>
<dbReference type="Proteomes" id="UP000002279">
    <property type="component" value="Chromosome 17"/>
</dbReference>
<dbReference type="AlphaFoldDB" id="A0A6I8P8M1"/>
<dbReference type="Gene3D" id="3.10.100.10">
    <property type="entry name" value="Mannose-Binding Protein A, subunit A"/>
    <property type="match status" value="1"/>
</dbReference>
<keyword evidence="3" id="KW-1015">Disulfide bond</keyword>
<protein>
    <recommendedName>
        <fullName evidence="7">C-type lectin domain-containing protein</fullName>
    </recommendedName>
</protein>
<keyword evidence="6" id="KW-0472">Membrane</keyword>
<dbReference type="GO" id="GO:0005886">
    <property type="term" value="C:plasma membrane"/>
    <property type="evidence" value="ECO:0000318"/>
    <property type="project" value="GO_Central"/>
</dbReference>
<keyword evidence="6" id="KW-1133">Transmembrane helix</keyword>
<feature type="coiled-coil region" evidence="5">
    <location>
        <begin position="91"/>
        <end position="125"/>
    </location>
</feature>
<reference evidence="8" key="3">
    <citation type="submission" date="2025-09" db="UniProtKB">
        <authorList>
            <consortium name="Ensembl"/>
        </authorList>
    </citation>
    <scope>IDENTIFICATION</scope>
    <source>
        <strain evidence="8">Glennie</strain>
    </source>
</reference>
<evidence type="ECO:0000256" key="4">
    <source>
        <dbReference type="ARBA" id="ARBA00023180"/>
    </source>
</evidence>
<keyword evidence="5" id="KW-0175">Coiled coil</keyword>
<dbReference type="Bgee" id="ENSOANG00000048260">
    <property type="expression patterns" value="Expressed in ovary and 5 other cell types or tissues"/>
</dbReference>
<keyword evidence="2" id="KW-0430">Lectin</keyword>
<accession>A0A6I8P8M1</accession>
<reference evidence="8 9" key="1">
    <citation type="journal article" date="2008" name="Nature">
        <title>Genome analysis of the platypus reveals unique signatures of evolution.</title>
        <authorList>
            <person name="Warren W.C."/>
            <person name="Hillier L.W."/>
            <person name="Marshall Graves J.A."/>
            <person name="Birney E."/>
            <person name="Ponting C.P."/>
            <person name="Grutzner F."/>
            <person name="Belov K."/>
            <person name="Miller W."/>
            <person name="Clarke L."/>
            <person name="Chinwalla A.T."/>
            <person name="Yang S.P."/>
            <person name="Heger A."/>
            <person name="Locke D.P."/>
            <person name="Miethke P."/>
            <person name="Waters P.D."/>
            <person name="Veyrunes F."/>
            <person name="Fulton L."/>
            <person name="Fulton B."/>
            <person name="Graves T."/>
            <person name="Wallis J."/>
            <person name="Puente X.S."/>
            <person name="Lopez-Otin C."/>
            <person name="Ordonez G.R."/>
            <person name="Eichler E.E."/>
            <person name="Chen L."/>
            <person name="Cheng Z."/>
            <person name="Deakin J.E."/>
            <person name="Alsop A."/>
            <person name="Thompson K."/>
            <person name="Kirby P."/>
            <person name="Papenfuss A.T."/>
            <person name="Wakefield M.J."/>
            <person name="Olender T."/>
            <person name="Lancet D."/>
            <person name="Huttley G.A."/>
            <person name="Smit A.F."/>
            <person name="Pask A."/>
            <person name="Temple-Smith P."/>
            <person name="Batzer M.A."/>
            <person name="Walker J.A."/>
            <person name="Konkel M.K."/>
            <person name="Harris R.S."/>
            <person name="Whittington C.M."/>
            <person name="Wong E.S."/>
            <person name="Gemmell N.J."/>
            <person name="Buschiazzo E."/>
            <person name="Vargas Jentzsch I.M."/>
            <person name="Merkel A."/>
            <person name="Schmitz J."/>
            <person name="Zemann A."/>
            <person name="Churakov G."/>
            <person name="Kriegs J.O."/>
            <person name="Brosius J."/>
            <person name="Murchison E.P."/>
            <person name="Sachidanandam R."/>
            <person name="Smith C."/>
            <person name="Hannon G.J."/>
            <person name="Tsend-Ayush E."/>
            <person name="McMillan D."/>
            <person name="Attenborough R."/>
            <person name="Rens W."/>
            <person name="Ferguson-Smith M."/>
            <person name="Lefevre C.M."/>
            <person name="Sharp J.A."/>
            <person name="Nicholas K.R."/>
            <person name="Ray D.A."/>
            <person name="Kube M."/>
            <person name="Reinhardt R."/>
            <person name="Pringle T.H."/>
            <person name="Taylor J."/>
            <person name="Jones R.C."/>
            <person name="Nixon B."/>
            <person name="Dacheux J.L."/>
            <person name="Niwa H."/>
            <person name="Sekita Y."/>
            <person name="Huang X."/>
            <person name="Stark A."/>
            <person name="Kheradpour P."/>
            <person name="Kellis M."/>
            <person name="Flicek P."/>
            <person name="Chen Y."/>
            <person name="Webber C."/>
            <person name="Hardison R."/>
            <person name="Nelson J."/>
            <person name="Hallsworth-Pepin K."/>
            <person name="Delehaunty K."/>
            <person name="Markovic C."/>
            <person name="Minx P."/>
            <person name="Feng Y."/>
            <person name="Kremitzki C."/>
            <person name="Mitreva M."/>
            <person name="Glasscock J."/>
            <person name="Wylie T."/>
            <person name="Wohldmann P."/>
            <person name="Thiru P."/>
            <person name="Nhan M.N."/>
            <person name="Pohl C.S."/>
            <person name="Smith S.M."/>
            <person name="Hou S."/>
            <person name="Nefedov M."/>
            <person name="de Jong P.J."/>
            <person name="Renfree M.B."/>
            <person name="Mardis E.R."/>
            <person name="Wilson R.K."/>
        </authorList>
    </citation>
    <scope>NUCLEOTIDE SEQUENCE [LARGE SCALE GENOMIC DNA]</scope>
    <source>
        <strain evidence="8 9">Glennie</strain>
    </source>
</reference>
<dbReference type="PANTHER" id="PTHR46490">
    <property type="entry name" value="C-TYPE LECTIN DOMAIN FAMILY 12 MEMBER A-RELATED"/>
    <property type="match status" value="1"/>
</dbReference>
<sequence length="278" mass="31013">MMQNSPTRSDLGGAQSRAAAMQDEDGYTVLNISQRALSLASAPEGKEHPAPSPARRCSVLGLLTLCLLLLIGLASLGILFFQARKTNTEQLNGLEKNLSLQLETIANISKEKEMIQSNLTDALQEMATKLCRELSSSKPDSQIYHACKPCPKDWDWHENSCYSLERKQQTWEDSSKACNNRNSSLVKIDSKEEWSFISLQYNQYIWVGLSRNSSSSQWKWEDGSALSPDLISFSSKDTTVGKMCATTCDNVFHSSLCTNNRYYICEKPAGLVKKFTAD</sequence>
<keyword evidence="9" id="KW-1185">Reference proteome</keyword>
<comment type="subcellular location">
    <subcellularLocation>
        <location evidence="1">Membrane</location>
        <topology evidence="1">Single-pass membrane protein</topology>
    </subcellularLocation>
</comment>
<evidence type="ECO:0000313" key="8">
    <source>
        <dbReference type="Ensembl" id="ENSOANP00000050249.1"/>
    </source>
</evidence>
<proteinExistence type="predicted"/>
<dbReference type="PROSITE" id="PS50041">
    <property type="entry name" value="C_TYPE_LECTIN_2"/>
    <property type="match status" value="1"/>
</dbReference>
<dbReference type="Ensembl" id="ENSOANT00000065919.1">
    <property type="protein sequence ID" value="ENSOANP00000050249.1"/>
    <property type="gene ID" value="ENSOANG00000048260.1"/>
</dbReference>
<keyword evidence="6" id="KW-0812">Transmembrane</keyword>
<reference evidence="8" key="2">
    <citation type="submission" date="2025-08" db="UniProtKB">
        <authorList>
            <consortium name="Ensembl"/>
        </authorList>
    </citation>
    <scope>IDENTIFICATION</scope>
    <source>
        <strain evidence="8">Glennie</strain>
    </source>
</reference>
<keyword evidence="4" id="KW-0325">Glycoprotein</keyword>
<dbReference type="GO" id="GO:0007165">
    <property type="term" value="P:signal transduction"/>
    <property type="evidence" value="ECO:0000318"/>
    <property type="project" value="GO_Central"/>
</dbReference>
<evidence type="ECO:0000256" key="2">
    <source>
        <dbReference type="ARBA" id="ARBA00022734"/>
    </source>
</evidence>
<gene>
    <name evidence="8" type="primary">LOC114817706</name>
</gene>
<feature type="domain" description="C-type lectin" evidence="7">
    <location>
        <begin position="157"/>
        <end position="266"/>
    </location>
</feature>
<dbReference type="InterPro" id="IPR016186">
    <property type="entry name" value="C-type_lectin-like/link_sf"/>
</dbReference>
<dbReference type="SMART" id="SM00034">
    <property type="entry name" value="CLECT"/>
    <property type="match status" value="1"/>
</dbReference>
<dbReference type="FunCoup" id="A0A6I8P8M1">
    <property type="interactions" value="21"/>
</dbReference>
<name>A0A6I8P8M1_ORNAN</name>
<dbReference type="GeneTree" id="ENSGT00940000156296"/>
<organism evidence="8 9">
    <name type="scientific">Ornithorhynchus anatinus</name>
    <name type="common">Duckbill platypus</name>
    <dbReference type="NCBI Taxonomy" id="9258"/>
    <lineage>
        <taxon>Eukaryota</taxon>
        <taxon>Metazoa</taxon>
        <taxon>Chordata</taxon>
        <taxon>Craniata</taxon>
        <taxon>Vertebrata</taxon>
        <taxon>Euteleostomi</taxon>
        <taxon>Mammalia</taxon>
        <taxon>Monotremata</taxon>
        <taxon>Ornithorhynchidae</taxon>
        <taxon>Ornithorhynchus</taxon>
    </lineage>
</organism>
<dbReference type="CDD" id="cd03593">
    <property type="entry name" value="CLECT_NK_receptors_like"/>
    <property type="match status" value="1"/>
</dbReference>
<dbReference type="InterPro" id="IPR052309">
    <property type="entry name" value="C-type_Lectin_Domain_Fam1"/>
</dbReference>
<evidence type="ECO:0000256" key="6">
    <source>
        <dbReference type="SAM" id="Phobius"/>
    </source>
</evidence>
<dbReference type="GO" id="GO:0004888">
    <property type="term" value="F:transmembrane signaling receptor activity"/>
    <property type="evidence" value="ECO:0000318"/>
    <property type="project" value="GO_Central"/>
</dbReference>
<dbReference type="InterPro" id="IPR001304">
    <property type="entry name" value="C-type_lectin-like"/>
</dbReference>